<dbReference type="EC" id="3.1.3.1" evidence="15"/>
<keyword evidence="8 13" id="KW-0460">Magnesium</keyword>
<evidence type="ECO:0000256" key="5">
    <source>
        <dbReference type="ARBA" id="ARBA00022723"/>
    </source>
</evidence>
<keyword evidence="5 13" id="KW-0479">Metal-binding</keyword>
<evidence type="ECO:0000256" key="2">
    <source>
        <dbReference type="ARBA" id="ARBA00022475"/>
    </source>
</evidence>
<keyword evidence="11" id="KW-0449">Lipoprotein</keyword>
<dbReference type="EMBL" id="CP013110">
    <property type="protein sequence ID" value="APG95466.1"/>
    <property type="molecule type" value="Genomic_DNA"/>
</dbReference>
<dbReference type="RefSeq" id="WP_064252754.1">
    <property type="nucleotide sequence ID" value="NZ_CP013110.1"/>
</dbReference>
<dbReference type="PANTHER" id="PTHR11596:SF5">
    <property type="entry name" value="ALKALINE PHOSPHATASE"/>
    <property type="match status" value="1"/>
</dbReference>
<protein>
    <submittedName>
        <fullName evidence="15">Alkaline phosphatase III</fullName>
        <ecNumber evidence="15">3.1.3.1</ecNumber>
    </submittedName>
</protein>
<feature type="binding site" evidence="13">
    <location>
        <position position="468"/>
    </location>
    <ligand>
        <name>Zn(2+)</name>
        <dbReference type="ChEBI" id="CHEBI:29105"/>
        <label>2</label>
    </ligand>
</feature>
<dbReference type="SMART" id="SM00098">
    <property type="entry name" value="alkPPc"/>
    <property type="match status" value="1"/>
</dbReference>
<evidence type="ECO:0000256" key="4">
    <source>
        <dbReference type="ARBA" id="ARBA00022622"/>
    </source>
</evidence>
<keyword evidence="7 13" id="KW-0862">Zinc</keyword>
<evidence type="ECO:0000256" key="10">
    <source>
        <dbReference type="ARBA" id="ARBA00023180"/>
    </source>
</evidence>
<dbReference type="Proteomes" id="UP000182306">
    <property type="component" value="Plasmid C"/>
</dbReference>
<comment type="cofactor">
    <cofactor evidence="13">
        <name>Mg(2+)</name>
        <dbReference type="ChEBI" id="CHEBI:18420"/>
    </cofactor>
    <text evidence="13">Binds 1 Mg(2+) ion.</text>
</comment>
<keyword evidence="3" id="KW-0597">Phosphoprotein</keyword>
<dbReference type="PANTHER" id="PTHR11596">
    <property type="entry name" value="ALKALINE PHOSPHATASE"/>
    <property type="match status" value="1"/>
</dbReference>
<dbReference type="OrthoDB" id="9794455at2"/>
<organism evidence="15 16">
    <name type="scientific">Sinorhizobium americanum</name>
    <dbReference type="NCBI Taxonomy" id="194963"/>
    <lineage>
        <taxon>Bacteria</taxon>
        <taxon>Pseudomonadati</taxon>
        <taxon>Pseudomonadota</taxon>
        <taxon>Alphaproteobacteria</taxon>
        <taxon>Hyphomicrobiales</taxon>
        <taxon>Rhizobiaceae</taxon>
        <taxon>Sinorhizobium/Ensifer group</taxon>
        <taxon>Sinorhizobium</taxon>
    </lineage>
</organism>
<keyword evidence="2" id="KW-1003">Cell membrane</keyword>
<dbReference type="Gene3D" id="3.40.720.10">
    <property type="entry name" value="Alkaline Phosphatase, subunit A"/>
    <property type="match status" value="1"/>
</dbReference>
<evidence type="ECO:0000256" key="1">
    <source>
        <dbReference type="ARBA" id="ARBA00004609"/>
    </source>
</evidence>
<feature type="binding site" evidence="13">
    <location>
        <position position="376"/>
    </location>
    <ligand>
        <name>Zn(2+)</name>
        <dbReference type="ChEBI" id="CHEBI:29105"/>
        <label>2</label>
    </ligand>
</feature>
<geneLocation type="plasmid" evidence="15 16">
    <name>C</name>
</geneLocation>
<dbReference type="PRINTS" id="PR00113">
    <property type="entry name" value="ALKPHPHTASE"/>
</dbReference>
<feature type="binding site" evidence="13">
    <location>
        <position position="61"/>
    </location>
    <ligand>
        <name>Zn(2+)</name>
        <dbReference type="ChEBI" id="CHEBI:29105"/>
        <label>2</label>
    </ligand>
</feature>
<dbReference type="AlphaFoldDB" id="A0A1L3LZJ6"/>
<feature type="binding site" evidence="13">
    <location>
        <position position="335"/>
    </location>
    <ligand>
        <name>Zn(2+)</name>
        <dbReference type="ChEBI" id="CHEBI:29105"/>
        <label>2</label>
    </ligand>
</feature>
<name>A0A1L3LZJ6_9HYPH</name>
<feature type="active site" description="Phosphoserine intermediate" evidence="12">
    <location>
        <position position="111"/>
    </location>
</feature>
<feature type="binding site" evidence="13">
    <location>
        <position position="330"/>
    </location>
    <ligand>
        <name>Mg(2+)</name>
        <dbReference type="ChEBI" id="CHEBI:18420"/>
    </ligand>
</feature>
<feature type="binding site" evidence="13">
    <location>
        <position position="174"/>
    </location>
    <ligand>
        <name>Mg(2+)</name>
        <dbReference type="ChEBI" id="CHEBI:18420"/>
    </ligand>
</feature>
<dbReference type="KEGG" id="same:SAMCFNEI73_pC1762"/>
<comment type="cofactor">
    <cofactor evidence="13">
        <name>Zn(2+)</name>
        <dbReference type="ChEBI" id="CHEBI:29105"/>
    </cofactor>
    <text evidence="13">Binds 2 Zn(2+) ions.</text>
</comment>
<feature type="binding site" evidence="13">
    <location>
        <position position="61"/>
    </location>
    <ligand>
        <name>Mg(2+)</name>
        <dbReference type="ChEBI" id="CHEBI:18420"/>
    </ligand>
</feature>
<evidence type="ECO:0000256" key="8">
    <source>
        <dbReference type="ARBA" id="ARBA00022842"/>
    </source>
</evidence>
<evidence type="ECO:0000256" key="3">
    <source>
        <dbReference type="ARBA" id="ARBA00022553"/>
    </source>
</evidence>
<feature type="binding site" evidence="13">
    <location>
        <position position="339"/>
    </location>
    <ligand>
        <name>Zn(2+)</name>
        <dbReference type="ChEBI" id="CHEBI:29105"/>
        <label>2</label>
    </ligand>
</feature>
<evidence type="ECO:0000256" key="7">
    <source>
        <dbReference type="ARBA" id="ARBA00022833"/>
    </source>
</evidence>
<dbReference type="GO" id="GO:0004035">
    <property type="term" value="F:alkaline phosphatase activity"/>
    <property type="evidence" value="ECO:0007669"/>
    <property type="project" value="UniProtKB-EC"/>
</dbReference>
<evidence type="ECO:0000313" key="16">
    <source>
        <dbReference type="Proteomes" id="UP000182306"/>
    </source>
</evidence>
<dbReference type="SUPFAM" id="SSF53649">
    <property type="entry name" value="Alkaline phosphatase-like"/>
    <property type="match status" value="1"/>
</dbReference>
<evidence type="ECO:0000256" key="12">
    <source>
        <dbReference type="PIRSR" id="PIRSR601952-1"/>
    </source>
</evidence>
<dbReference type="GO" id="GO:0046872">
    <property type="term" value="F:metal ion binding"/>
    <property type="evidence" value="ECO:0007669"/>
    <property type="project" value="UniProtKB-KW"/>
</dbReference>
<keyword evidence="16" id="KW-1185">Reference proteome</keyword>
<evidence type="ECO:0000256" key="9">
    <source>
        <dbReference type="ARBA" id="ARBA00023136"/>
    </source>
</evidence>
<evidence type="ECO:0000256" key="13">
    <source>
        <dbReference type="PIRSR" id="PIRSR601952-2"/>
    </source>
</evidence>
<evidence type="ECO:0000256" key="6">
    <source>
        <dbReference type="ARBA" id="ARBA00022801"/>
    </source>
</evidence>
<evidence type="ECO:0000313" key="15">
    <source>
        <dbReference type="EMBL" id="APG95466.1"/>
    </source>
</evidence>
<dbReference type="GO" id="GO:0005886">
    <property type="term" value="C:plasma membrane"/>
    <property type="evidence" value="ECO:0007669"/>
    <property type="project" value="UniProtKB-SubCell"/>
</dbReference>
<dbReference type="InterPro" id="IPR001952">
    <property type="entry name" value="Alkaline_phosphatase"/>
</dbReference>
<accession>A0A1L3LZJ6</accession>
<keyword evidence="4" id="KW-0336">GPI-anchor</keyword>
<keyword evidence="10" id="KW-0325">Glycoprotein</keyword>
<comment type="similarity">
    <text evidence="14">Belongs to the alkaline phosphatase family.</text>
</comment>
<dbReference type="FunFam" id="3.40.720.10:FF:000008">
    <property type="entry name" value="Alkaline phosphatase"/>
    <property type="match status" value="1"/>
</dbReference>
<comment type="subcellular location">
    <subcellularLocation>
        <location evidence="1">Cell membrane</location>
        <topology evidence="1">Lipid-anchor</topology>
        <topology evidence="1">GPI-anchor</topology>
    </subcellularLocation>
</comment>
<reference evidence="15 16" key="1">
    <citation type="submission" date="2015-10" db="EMBL/GenBank/DDBJ databases">
        <title>Genomic differences between typical nodule nitrogen-fixing rhizobial strains and those coming from bean seeds.</title>
        <authorList>
            <person name="Peralta H."/>
            <person name="Aguilar-Vera A."/>
            <person name="Diaz R."/>
            <person name="Mora Y."/>
            <person name="Martinez-Batallar G."/>
            <person name="Salazar E."/>
            <person name="Vargas-Lagunas C."/>
            <person name="Encarnacion S."/>
            <person name="Girard L."/>
            <person name="Mora J."/>
        </authorList>
    </citation>
    <scope>NUCLEOTIDE SEQUENCE [LARGE SCALE GENOMIC DNA]</scope>
    <source>
        <strain evidence="15 16">CFNEI 73</strain>
        <plasmid evidence="15 16">C</plasmid>
    </source>
</reference>
<proteinExistence type="inferred from homology"/>
<evidence type="ECO:0000256" key="14">
    <source>
        <dbReference type="RuleBase" id="RU003946"/>
    </source>
</evidence>
<sequence>MIRTLFSGVCCAALMAAHVSAADLPQASDSYFTAAKAALEAKLAVQPISGKAKNIIIFVGDGMSVATVTAARILEGQKRGVDGESNVLTIDTFPYTAMSKTYSHDGQVSDSAPTATAMVAGVKTRNDIIGLNQDAVVGDCEASKGKEVKSIFELAEEAGLATGVVSTARITHATPAATYGHTPDRDWENDKEVGENLAKGCKDLADQLVNWTAGDGFEVILGGGRSNFVPAETADVEDEGKTGSRTDKRDLTAEWTSKSNSHLYVTDKAGFDAADLSSGAKLLGLFDRSHMEYELDRPKDAKGEPSLAEMTAKSIERLSQGEKGFVLMVEGGRIDHAHHAGNAARALEDAIAFDQAIKKALEMTKREDTLIVATADHGHTMTINGYPKRGNPLFGLVVDVDGEVAKAADGKPYTTLGYANGPGAVFPALEKGKTEAQPAGVRPDLTTVDTKSPDFLQPALVPMESETHAGDDVVIYAWGPQAHLVSGTVEENYIYHVLSNASGLGQQD</sequence>
<dbReference type="InterPro" id="IPR017850">
    <property type="entry name" value="Alkaline_phosphatase_core_sf"/>
</dbReference>
<keyword evidence="15" id="KW-0614">Plasmid</keyword>
<dbReference type="CDD" id="cd16012">
    <property type="entry name" value="ALP"/>
    <property type="match status" value="1"/>
</dbReference>
<evidence type="ECO:0000256" key="11">
    <source>
        <dbReference type="ARBA" id="ARBA00023288"/>
    </source>
</evidence>
<feature type="binding site" evidence="13">
    <location>
        <position position="377"/>
    </location>
    <ligand>
        <name>Zn(2+)</name>
        <dbReference type="ChEBI" id="CHEBI:29105"/>
        <label>2</label>
    </ligand>
</feature>
<dbReference type="Pfam" id="PF00245">
    <property type="entry name" value="Alk_phosphatase"/>
    <property type="match status" value="1"/>
</dbReference>
<keyword evidence="9" id="KW-0472">Membrane</keyword>
<feature type="binding site" evidence="13">
    <location>
        <position position="172"/>
    </location>
    <ligand>
        <name>Mg(2+)</name>
        <dbReference type="ChEBI" id="CHEBI:18420"/>
    </ligand>
</feature>
<keyword evidence="6 15" id="KW-0378">Hydrolase</keyword>
<dbReference type="GO" id="GO:0098552">
    <property type="term" value="C:side of membrane"/>
    <property type="evidence" value="ECO:0007669"/>
    <property type="project" value="UniProtKB-KW"/>
</dbReference>
<gene>
    <name evidence="15" type="primary">phoB</name>
    <name evidence="15" type="ORF">SAMCFNEI73_pC1762</name>
</gene>